<dbReference type="CDD" id="cd17029">
    <property type="entry name" value="T3SC_IA_SycE_SpcS-like"/>
    <property type="match status" value="1"/>
</dbReference>
<evidence type="ECO:0000313" key="3">
    <source>
        <dbReference type="Proteomes" id="UP000035086"/>
    </source>
</evidence>
<evidence type="ECO:0000313" key="2">
    <source>
        <dbReference type="EMBL" id="SUA90069.1"/>
    </source>
</evidence>
<dbReference type="Proteomes" id="UP000254589">
    <property type="component" value="Unassembled WGS sequence"/>
</dbReference>
<dbReference type="KEGG" id="ppul:RO07_13455"/>
<dbReference type="SUPFAM" id="SSF69635">
    <property type="entry name" value="Type III secretory system chaperone-like"/>
    <property type="match status" value="1"/>
</dbReference>
<reference evidence="3" key="1">
    <citation type="submission" date="2014-12" db="EMBL/GenBank/DDBJ databases">
        <title>Complete Genome Sequencing of Pandoraea pulmonicola DSM 16583.</title>
        <authorList>
            <person name="Chan K.-G."/>
        </authorList>
    </citation>
    <scope>NUCLEOTIDE SEQUENCE [LARGE SCALE GENOMIC DNA]</scope>
    <source>
        <strain evidence="3">DSM 16583</strain>
    </source>
</reference>
<dbReference type="PRINTS" id="PR01596">
    <property type="entry name" value="SYCECHAPRONE"/>
</dbReference>
<reference evidence="2 4" key="3">
    <citation type="submission" date="2018-06" db="EMBL/GenBank/DDBJ databases">
        <authorList>
            <consortium name="Pathogen Informatics"/>
            <person name="Doyle S."/>
        </authorList>
    </citation>
    <scope>NUCLEOTIDE SEQUENCE [LARGE SCALE GENOMIC DNA]</scope>
    <source>
        <strain evidence="2 4">NCTC13159</strain>
    </source>
</reference>
<dbReference type="EMBL" id="UGSJ01000001">
    <property type="protein sequence ID" value="SUA90069.1"/>
    <property type="molecule type" value="Genomic_DNA"/>
</dbReference>
<dbReference type="Gene3D" id="3.30.1460.10">
    <property type="match status" value="1"/>
</dbReference>
<accession>A0AAJ4ZB36</accession>
<dbReference type="RefSeq" id="WP_039408601.1">
    <property type="nucleotide sequence ID" value="NZ_CP010310.2"/>
</dbReference>
<organism evidence="2 4">
    <name type="scientific">Pandoraea pulmonicola</name>
    <dbReference type="NCBI Taxonomy" id="93221"/>
    <lineage>
        <taxon>Bacteria</taxon>
        <taxon>Pseudomonadati</taxon>
        <taxon>Pseudomonadota</taxon>
        <taxon>Betaproteobacteria</taxon>
        <taxon>Burkholderiales</taxon>
        <taxon>Burkholderiaceae</taxon>
        <taxon>Pandoraea</taxon>
    </lineage>
</organism>
<keyword evidence="3" id="KW-1185">Reference proteome</keyword>
<reference evidence="1" key="2">
    <citation type="submission" date="2016-11" db="EMBL/GenBank/DDBJ databases">
        <title>Complete Genome Sequencing of Pandoraea pulmonicola DSM 16583.</title>
        <authorList>
            <person name="Chan K.-G."/>
        </authorList>
    </citation>
    <scope>NUCLEOTIDE SEQUENCE</scope>
    <source>
        <strain evidence="1">DSM 16583</strain>
    </source>
</reference>
<dbReference type="InterPro" id="IPR010261">
    <property type="entry name" value="Tir_chaperone"/>
</dbReference>
<protein>
    <submittedName>
        <fullName evidence="2">YopE regulator</fullName>
    </submittedName>
</protein>
<dbReference type="InterPro" id="IPR005416">
    <property type="entry name" value="T3SS_chp_SycE"/>
</dbReference>
<proteinExistence type="predicted"/>
<sequence>MATQFEKVTVDLWRSLGLDVPEPVDGILSLQVSEQVIHVVEQPQDSLVMFGRIERMADHEIDQVLQANLFVDDPLQPVGARLSSDGSWVLWNRQSLDRCEIASMQHQLEMLSANLERLNQG</sequence>
<dbReference type="GO" id="GO:0030254">
    <property type="term" value="P:protein secretion by the type III secretion system"/>
    <property type="evidence" value="ECO:0007669"/>
    <property type="project" value="InterPro"/>
</dbReference>
<name>A0AAJ4ZB36_PANPU</name>
<evidence type="ECO:0000313" key="4">
    <source>
        <dbReference type="Proteomes" id="UP000254589"/>
    </source>
</evidence>
<dbReference type="AlphaFoldDB" id="A0AAJ4ZB36"/>
<dbReference type="Pfam" id="PF05932">
    <property type="entry name" value="CesT"/>
    <property type="match status" value="1"/>
</dbReference>
<gene>
    <name evidence="2" type="primary">yerA</name>
    <name evidence="2" type="ORF">NCTC13159_01548</name>
    <name evidence="1" type="ORF">RO07_13455</name>
</gene>
<dbReference type="EMBL" id="CP010310">
    <property type="protein sequence ID" value="AJC21237.1"/>
    <property type="molecule type" value="Genomic_DNA"/>
</dbReference>
<evidence type="ECO:0000313" key="1">
    <source>
        <dbReference type="EMBL" id="AJC21237.1"/>
    </source>
</evidence>
<dbReference type="Proteomes" id="UP000035086">
    <property type="component" value="Chromosome"/>
</dbReference>